<evidence type="ECO:0000313" key="3">
    <source>
        <dbReference type="Proteomes" id="UP000784294"/>
    </source>
</evidence>
<feature type="compositionally biased region" description="Basic residues" evidence="1">
    <location>
        <begin position="20"/>
        <end position="29"/>
    </location>
</feature>
<name>A0A3S5AXY3_9PLAT</name>
<protein>
    <submittedName>
        <fullName evidence="2">Uncharacterized protein</fullName>
    </submittedName>
</protein>
<organism evidence="2 3">
    <name type="scientific">Protopolystoma xenopodis</name>
    <dbReference type="NCBI Taxonomy" id="117903"/>
    <lineage>
        <taxon>Eukaryota</taxon>
        <taxon>Metazoa</taxon>
        <taxon>Spiralia</taxon>
        <taxon>Lophotrochozoa</taxon>
        <taxon>Platyhelminthes</taxon>
        <taxon>Monogenea</taxon>
        <taxon>Polyopisthocotylea</taxon>
        <taxon>Polystomatidea</taxon>
        <taxon>Polystomatidae</taxon>
        <taxon>Protopolystoma</taxon>
    </lineage>
</organism>
<comment type="caution">
    <text evidence="2">The sequence shown here is derived from an EMBL/GenBank/DDBJ whole genome shotgun (WGS) entry which is preliminary data.</text>
</comment>
<evidence type="ECO:0000256" key="1">
    <source>
        <dbReference type="SAM" id="MobiDB-lite"/>
    </source>
</evidence>
<accession>A0A3S5AXY3</accession>
<dbReference type="AlphaFoldDB" id="A0A3S5AXY3"/>
<dbReference type="EMBL" id="CAAALY010248830">
    <property type="protein sequence ID" value="VEL34993.1"/>
    <property type="molecule type" value="Genomic_DNA"/>
</dbReference>
<proteinExistence type="predicted"/>
<feature type="region of interest" description="Disordered" evidence="1">
    <location>
        <begin position="1"/>
        <end position="32"/>
    </location>
</feature>
<sequence>MTPGSNDVHHMMDESSASFHSKRGSKSRGLRQYEYRLKAKQLQNNEFHPSSSGEIDQRISSSCTFIRNEGPPNNTSTLLYMLANEGS</sequence>
<reference evidence="2" key="1">
    <citation type="submission" date="2018-11" db="EMBL/GenBank/DDBJ databases">
        <authorList>
            <consortium name="Pathogen Informatics"/>
        </authorList>
    </citation>
    <scope>NUCLEOTIDE SEQUENCE</scope>
</reference>
<dbReference type="Proteomes" id="UP000784294">
    <property type="component" value="Unassembled WGS sequence"/>
</dbReference>
<keyword evidence="3" id="KW-1185">Reference proteome</keyword>
<gene>
    <name evidence="2" type="ORF">PXEA_LOCUS28433</name>
</gene>
<evidence type="ECO:0000313" key="2">
    <source>
        <dbReference type="EMBL" id="VEL34993.1"/>
    </source>
</evidence>